<name>A0ACB9JGK7_9ASTR</name>
<sequence length="201" mass="22086">MSHLSLLLPFFFIIAQSAESDDSSQPNCPLYKCGDVAINYTFWKIDSESTAQFCGYPDFGINCTNIDGRIIPEIDLFHVQRTIKYSSILLADRDVFSVGPGANDCPRVRHGINLQTLPLSFLEVNVNLSFHSIALDSLLLQLRYHAWKQVKESHSWKEDSSSNGGGRVIAASAKSPTGSAATTIQGSYVFAGTVRPPRETA</sequence>
<comment type="caution">
    <text evidence="1">The sequence shown here is derived from an EMBL/GenBank/DDBJ whole genome shotgun (WGS) entry which is preliminary data.</text>
</comment>
<gene>
    <name evidence="1" type="ORF">L1987_12696</name>
</gene>
<evidence type="ECO:0000313" key="1">
    <source>
        <dbReference type="EMBL" id="KAI3818875.1"/>
    </source>
</evidence>
<dbReference type="Proteomes" id="UP001056120">
    <property type="component" value="Linkage Group LG04"/>
</dbReference>
<reference evidence="1 2" key="2">
    <citation type="journal article" date="2022" name="Mol. Ecol. Resour.">
        <title>The genomes of chicory, endive, great burdock and yacon provide insights into Asteraceae paleo-polyploidization history and plant inulin production.</title>
        <authorList>
            <person name="Fan W."/>
            <person name="Wang S."/>
            <person name="Wang H."/>
            <person name="Wang A."/>
            <person name="Jiang F."/>
            <person name="Liu H."/>
            <person name="Zhao H."/>
            <person name="Xu D."/>
            <person name="Zhang Y."/>
        </authorList>
    </citation>
    <scope>NUCLEOTIDE SEQUENCE [LARGE SCALE GENOMIC DNA]</scope>
    <source>
        <strain evidence="2">cv. Yunnan</strain>
        <tissue evidence="1">Leaves</tissue>
    </source>
</reference>
<dbReference type="EMBL" id="CM042021">
    <property type="protein sequence ID" value="KAI3818875.1"/>
    <property type="molecule type" value="Genomic_DNA"/>
</dbReference>
<proteinExistence type="predicted"/>
<evidence type="ECO:0000313" key="2">
    <source>
        <dbReference type="Proteomes" id="UP001056120"/>
    </source>
</evidence>
<keyword evidence="2" id="KW-1185">Reference proteome</keyword>
<reference evidence="2" key="1">
    <citation type="journal article" date="2022" name="Mol. Ecol. Resour.">
        <title>The genomes of chicory, endive, great burdock and yacon provide insights into Asteraceae palaeo-polyploidization history and plant inulin production.</title>
        <authorList>
            <person name="Fan W."/>
            <person name="Wang S."/>
            <person name="Wang H."/>
            <person name="Wang A."/>
            <person name="Jiang F."/>
            <person name="Liu H."/>
            <person name="Zhao H."/>
            <person name="Xu D."/>
            <person name="Zhang Y."/>
        </authorList>
    </citation>
    <scope>NUCLEOTIDE SEQUENCE [LARGE SCALE GENOMIC DNA]</scope>
    <source>
        <strain evidence="2">cv. Yunnan</strain>
    </source>
</reference>
<accession>A0ACB9JGK7</accession>
<protein>
    <submittedName>
        <fullName evidence="1">Uncharacterized protein</fullName>
    </submittedName>
</protein>
<organism evidence="1 2">
    <name type="scientific">Smallanthus sonchifolius</name>
    <dbReference type="NCBI Taxonomy" id="185202"/>
    <lineage>
        <taxon>Eukaryota</taxon>
        <taxon>Viridiplantae</taxon>
        <taxon>Streptophyta</taxon>
        <taxon>Embryophyta</taxon>
        <taxon>Tracheophyta</taxon>
        <taxon>Spermatophyta</taxon>
        <taxon>Magnoliopsida</taxon>
        <taxon>eudicotyledons</taxon>
        <taxon>Gunneridae</taxon>
        <taxon>Pentapetalae</taxon>
        <taxon>asterids</taxon>
        <taxon>campanulids</taxon>
        <taxon>Asterales</taxon>
        <taxon>Asteraceae</taxon>
        <taxon>Asteroideae</taxon>
        <taxon>Heliantheae alliance</taxon>
        <taxon>Millerieae</taxon>
        <taxon>Smallanthus</taxon>
    </lineage>
</organism>